<organism evidence="2">
    <name type="scientific">Anguilla anguilla</name>
    <name type="common">European freshwater eel</name>
    <name type="synonym">Muraena anguilla</name>
    <dbReference type="NCBI Taxonomy" id="7936"/>
    <lineage>
        <taxon>Eukaryota</taxon>
        <taxon>Metazoa</taxon>
        <taxon>Chordata</taxon>
        <taxon>Craniata</taxon>
        <taxon>Vertebrata</taxon>
        <taxon>Euteleostomi</taxon>
        <taxon>Actinopterygii</taxon>
        <taxon>Neopterygii</taxon>
        <taxon>Teleostei</taxon>
        <taxon>Anguilliformes</taxon>
        <taxon>Anguillidae</taxon>
        <taxon>Anguilla</taxon>
    </lineage>
</organism>
<dbReference type="AlphaFoldDB" id="A0A0E9SMG1"/>
<dbReference type="EMBL" id="GBXM01066018">
    <property type="protein sequence ID" value="JAH42559.1"/>
    <property type="molecule type" value="Transcribed_RNA"/>
</dbReference>
<reference evidence="2" key="1">
    <citation type="submission" date="2014-11" db="EMBL/GenBank/DDBJ databases">
        <authorList>
            <person name="Amaro Gonzalez C."/>
        </authorList>
    </citation>
    <scope>NUCLEOTIDE SEQUENCE</scope>
</reference>
<name>A0A0E9SMG1_ANGAN</name>
<feature type="compositionally biased region" description="Polar residues" evidence="1">
    <location>
        <begin position="1"/>
        <end position="11"/>
    </location>
</feature>
<evidence type="ECO:0000256" key="1">
    <source>
        <dbReference type="SAM" id="MobiDB-lite"/>
    </source>
</evidence>
<reference evidence="2" key="2">
    <citation type="journal article" date="2015" name="Fish Shellfish Immunol.">
        <title>Early steps in the European eel (Anguilla anguilla)-Vibrio vulnificus interaction in the gills: Role of the RtxA13 toxin.</title>
        <authorList>
            <person name="Callol A."/>
            <person name="Pajuelo D."/>
            <person name="Ebbesson L."/>
            <person name="Teles M."/>
            <person name="MacKenzie S."/>
            <person name="Amaro C."/>
        </authorList>
    </citation>
    <scope>NUCLEOTIDE SEQUENCE</scope>
</reference>
<feature type="compositionally biased region" description="Basic residues" evidence="1">
    <location>
        <begin position="14"/>
        <end position="23"/>
    </location>
</feature>
<sequence>MMSTPYNSITFASPRHHNNKKHSCTKHVTRTVMRSVRSNFLLFDRLMPASPAHAFRILTAMN</sequence>
<protein>
    <submittedName>
        <fullName evidence="2">Uncharacterized protein</fullName>
    </submittedName>
</protein>
<evidence type="ECO:0000313" key="2">
    <source>
        <dbReference type="EMBL" id="JAH42559.1"/>
    </source>
</evidence>
<proteinExistence type="predicted"/>
<accession>A0A0E9SMG1</accession>
<feature type="region of interest" description="Disordered" evidence="1">
    <location>
        <begin position="1"/>
        <end position="23"/>
    </location>
</feature>